<dbReference type="PANTHER" id="PTHR43899:SF13">
    <property type="entry name" value="RH59310P"/>
    <property type="match status" value="1"/>
</dbReference>
<dbReference type="PRINTS" id="PR00081">
    <property type="entry name" value="GDHRDH"/>
</dbReference>
<dbReference type="PRINTS" id="PR00080">
    <property type="entry name" value="SDRFAMILY"/>
</dbReference>
<dbReference type="InterPro" id="IPR051019">
    <property type="entry name" value="VLCFA-Steroid_DH"/>
</dbReference>
<evidence type="ECO:0000259" key="5">
    <source>
        <dbReference type="SMART" id="SM00822"/>
    </source>
</evidence>
<evidence type="ECO:0000256" key="4">
    <source>
        <dbReference type="RuleBase" id="RU000363"/>
    </source>
</evidence>
<name>A0ABT1ZX18_9BURK</name>
<dbReference type="PROSITE" id="PS00061">
    <property type="entry name" value="ADH_SHORT"/>
    <property type="match status" value="1"/>
</dbReference>
<keyword evidence="7" id="KW-1185">Reference proteome</keyword>
<dbReference type="PIRSF" id="PIRSF000126">
    <property type="entry name" value="11-beta-HSD1"/>
    <property type="match status" value="1"/>
</dbReference>
<dbReference type="PANTHER" id="PTHR43899">
    <property type="entry name" value="RH59310P"/>
    <property type="match status" value="1"/>
</dbReference>
<accession>A0ABT1ZX18</accession>
<dbReference type="InterPro" id="IPR002347">
    <property type="entry name" value="SDR_fam"/>
</dbReference>
<dbReference type="SUPFAM" id="SSF51735">
    <property type="entry name" value="NAD(P)-binding Rossmann-fold domains"/>
    <property type="match status" value="1"/>
</dbReference>
<dbReference type="Gene3D" id="3.40.50.720">
    <property type="entry name" value="NAD(P)-binding Rossmann-like Domain"/>
    <property type="match status" value="1"/>
</dbReference>
<dbReference type="SMART" id="SM00822">
    <property type="entry name" value="PKS_KR"/>
    <property type="match status" value="1"/>
</dbReference>
<feature type="domain" description="Ketoreductase" evidence="5">
    <location>
        <begin position="9"/>
        <end position="193"/>
    </location>
</feature>
<dbReference type="InterPro" id="IPR057326">
    <property type="entry name" value="KR_dom"/>
</dbReference>
<comment type="similarity">
    <text evidence="2 4">Belongs to the short-chain dehydrogenases/reductases (SDR) family.</text>
</comment>
<reference evidence="6 7" key="1">
    <citation type="submission" date="2022-08" db="EMBL/GenBank/DDBJ databases">
        <title>Reclassification of Massilia species as members of the genera Telluria, Duganella, Pseudoduganella, Mokoshia gen. nov. and Zemynaea gen. nov. using orthogonal and non-orthogonal genome-based approaches.</title>
        <authorList>
            <person name="Bowman J.P."/>
        </authorList>
    </citation>
    <scope>NUCLEOTIDE SEQUENCE [LARGE SCALE GENOMIC DNA]</scope>
    <source>
        <strain evidence="6 7">JCM 31316</strain>
    </source>
</reference>
<proteinExistence type="inferred from homology"/>
<evidence type="ECO:0000256" key="3">
    <source>
        <dbReference type="ARBA" id="ARBA00023002"/>
    </source>
</evidence>
<evidence type="ECO:0000313" key="7">
    <source>
        <dbReference type="Proteomes" id="UP001204151"/>
    </source>
</evidence>
<dbReference type="Proteomes" id="UP001204151">
    <property type="component" value="Unassembled WGS sequence"/>
</dbReference>
<dbReference type="RefSeq" id="WP_258818992.1">
    <property type="nucleotide sequence ID" value="NZ_JANUGW010000021.1"/>
</dbReference>
<evidence type="ECO:0000313" key="6">
    <source>
        <dbReference type="EMBL" id="MCS0584439.1"/>
    </source>
</evidence>
<dbReference type="EMBL" id="JANUGW010000021">
    <property type="protein sequence ID" value="MCS0584439.1"/>
    <property type="molecule type" value="Genomic_DNA"/>
</dbReference>
<sequence>MQLSDLTGHWALVTGASSGIGEEFAGQLAQAGMRLVLVARREERLQAVVDTLRTRYGVEVRAIVADLADTAAAARIRAELDEAGIRVRLLCNNAGAGRWGRFEATEARVYDELGTLNTTALVAMCRRFFDHLAAFPSSAVINVSSAAAYQPVPYMAVYAASKAFVQSFSQALHGEWKEHGILVQTLVPGPTDTEFDAKAGAYESALTERDPPADVVRASLAGLERGVPVVTAAKGTYKQRMFAGLAPPAMVIREVGKMFKPPAGK</sequence>
<evidence type="ECO:0000256" key="1">
    <source>
        <dbReference type="ARBA" id="ARBA00004240"/>
    </source>
</evidence>
<dbReference type="InterPro" id="IPR036291">
    <property type="entry name" value="NAD(P)-bd_dom_sf"/>
</dbReference>
<keyword evidence="3" id="KW-0560">Oxidoreductase</keyword>
<gene>
    <name evidence="6" type="ORF">NX784_22870</name>
</gene>
<dbReference type="InterPro" id="IPR020904">
    <property type="entry name" value="Sc_DH/Rdtase_CS"/>
</dbReference>
<dbReference type="Pfam" id="PF00106">
    <property type="entry name" value="adh_short"/>
    <property type="match status" value="1"/>
</dbReference>
<comment type="caution">
    <text evidence="6">The sequence shown here is derived from an EMBL/GenBank/DDBJ whole genome shotgun (WGS) entry which is preliminary data.</text>
</comment>
<comment type="subcellular location">
    <subcellularLocation>
        <location evidence="1">Endoplasmic reticulum</location>
    </subcellularLocation>
</comment>
<organism evidence="6 7">
    <name type="scientific">Massilia pinisoli</name>
    <dbReference type="NCBI Taxonomy" id="1772194"/>
    <lineage>
        <taxon>Bacteria</taxon>
        <taxon>Pseudomonadati</taxon>
        <taxon>Pseudomonadota</taxon>
        <taxon>Betaproteobacteria</taxon>
        <taxon>Burkholderiales</taxon>
        <taxon>Oxalobacteraceae</taxon>
        <taxon>Telluria group</taxon>
        <taxon>Massilia</taxon>
    </lineage>
</organism>
<protein>
    <submittedName>
        <fullName evidence="6">SDR family NAD(P)-dependent oxidoreductase</fullName>
    </submittedName>
</protein>
<evidence type="ECO:0000256" key="2">
    <source>
        <dbReference type="ARBA" id="ARBA00006484"/>
    </source>
</evidence>